<gene>
    <name evidence="3" type="primary">nagX</name>
    <name evidence="3" type="ORF">HAHE_18530</name>
</gene>
<proteinExistence type="predicted"/>
<evidence type="ECO:0000313" key="3">
    <source>
        <dbReference type="EMBL" id="BCX47945.1"/>
    </source>
</evidence>
<name>A0ABN6H8Z0_9BACT</name>
<feature type="domain" description="DUF5009" evidence="2">
    <location>
        <begin position="8"/>
        <end position="105"/>
    </location>
</feature>
<feature type="transmembrane region" description="Helical" evidence="1">
    <location>
        <begin position="149"/>
        <end position="166"/>
    </location>
</feature>
<evidence type="ECO:0000256" key="1">
    <source>
        <dbReference type="SAM" id="Phobius"/>
    </source>
</evidence>
<feature type="transmembrane region" description="Helical" evidence="1">
    <location>
        <begin position="60"/>
        <end position="78"/>
    </location>
</feature>
<sequence>MEPTRRLRSLDALRGFDMLWIIGLDAFFRGLAAATDVPFLDAWAHQLEHVPWDGLRAYDLIFPLFMFLSGVAIPWSVGAKQDGGKSRLKLALGILRRVVLLVVLGMVYNGLLDLRFETLRVASVLGQIGMAYGFAALTWLFVRHNGGRIAVMTGLFVLVAVLQLLVPVPGHGAGVLTEEGIINGWIDRHLLPGRLYGGSFDPEGILCFVSAAVLPLAGAFAGERLRKAPAPRLANVLLLAGCGGVAIMAGWLSQTLGYPPIKAGWTGTFNLYAGGISLVLLAVFHLAIDFVRFNWSLPLQIVGMNPLTIYLLARIVPFAAIATFFAGGIARLSGDFGPVILAATTLLIEWLVLWVLWKKKIFLRV</sequence>
<feature type="transmembrane region" description="Helical" evidence="1">
    <location>
        <begin position="90"/>
        <end position="112"/>
    </location>
</feature>
<dbReference type="PANTHER" id="PTHR31061">
    <property type="entry name" value="LD22376P"/>
    <property type="match status" value="1"/>
</dbReference>
<feature type="transmembrane region" description="Helical" evidence="1">
    <location>
        <begin position="124"/>
        <end position="142"/>
    </location>
</feature>
<feature type="transmembrane region" description="Helical" evidence="1">
    <location>
        <begin position="336"/>
        <end position="357"/>
    </location>
</feature>
<reference evidence="3 4" key="1">
    <citation type="submission" date="2021-06" db="EMBL/GenBank/DDBJ databases">
        <title>Complete genome of Haloferula helveola possessing various polysaccharide degrading enzymes.</title>
        <authorList>
            <person name="Takami H."/>
            <person name="Huang C."/>
            <person name="Hamasaki K."/>
        </authorList>
    </citation>
    <scope>NUCLEOTIDE SEQUENCE [LARGE SCALE GENOMIC DNA]</scope>
    <source>
        <strain evidence="3 4">CN-1</strain>
    </source>
</reference>
<feature type="transmembrane region" description="Helical" evidence="1">
    <location>
        <begin position="233"/>
        <end position="252"/>
    </location>
</feature>
<accession>A0ABN6H8Z0</accession>
<feature type="transmembrane region" description="Helical" evidence="1">
    <location>
        <begin position="203"/>
        <end position="221"/>
    </location>
</feature>
<keyword evidence="1" id="KW-0812">Transmembrane</keyword>
<keyword evidence="3" id="KW-0808">Transferase</keyword>
<feature type="transmembrane region" description="Helical" evidence="1">
    <location>
        <begin position="272"/>
        <end position="295"/>
    </location>
</feature>
<protein>
    <submittedName>
        <fullName evidence="3">Acyltransferase</fullName>
    </submittedName>
</protein>
<evidence type="ECO:0000259" key="2">
    <source>
        <dbReference type="Pfam" id="PF16401"/>
    </source>
</evidence>
<dbReference type="EMBL" id="AP024702">
    <property type="protein sequence ID" value="BCX47945.1"/>
    <property type="molecule type" value="Genomic_DNA"/>
</dbReference>
<dbReference type="Proteomes" id="UP001374893">
    <property type="component" value="Chromosome"/>
</dbReference>
<feature type="transmembrane region" description="Helical" evidence="1">
    <location>
        <begin position="20"/>
        <end position="40"/>
    </location>
</feature>
<keyword evidence="3" id="KW-0012">Acyltransferase</keyword>
<dbReference type="PANTHER" id="PTHR31061:SF24">
    <property type="entry name" value="LD22376P"/>
    <property type="match status" value="1"/>
</dbReference>
<dbReference type="InterPro" id="IPR032176">
    <property type="entry name" value="DUF5009"/>
</dbReference>
<keyword evidence="1" id="KW-0472">Membrane</keyword>
<dbReference type="RefSeq" id="WP_338690435.1">
    <property type="nucleotide sequence ID" value="NZ_AP024702.1"/>
</dbReference>
<evidence type="ECO:0000313" key="4">
    <source>
        <dbReference type="Proteomes" id="UP001374893"/>
    </source>
</evidence>
<dbReference type="Pfam" id="PF16401">
    <property type="entry name" value="DUF5009"/>
    <property type="match status" value="1"/>
</dbReference>
<feature type="transmembrane region" description="Helical" evidence="1">
    <location>
        <begin position="307"/>
        <end position="330"/>
    </location>
</feature>
<organism evidence="3 4">
    <name type="scientific">Haloferula helveola</name>
    <dbReference type="NCBI Taxonomy" id="490095"/>
    <lineage>
        <taxon>Bacteria</taxon>
        <taxon>Pseudomonadati</taxon>
        <taxon>Verrucomicrobiota</taxon>
        <taxon>Verrucomicrobiia</taxon>
        <taxon>Verrucomicrobiales</taxon>
        <taxon>Verrucomicrobiaceae</taxon>
        <taxon>Haloferula</taxon>
    </lineage>
</organism>
<keyword evidence="4" id="KW-1185">Reference proteome</keyword>
<dbReference type="GO" id="GO:0016746">
    <property type="term" value="F:acyltransferase activity"/>
    <property type="evidence" value="ECO:0007669"/>
    <property type="project" value="UniProtKB-KW"/>
</dbReference>
<keyword evidence="1" id="KW-1133">Transmembrane helix</keyword>